<accession>A0A1X7SQF2</accession>
<dbReference type="GO" id="GO:0005524">
    <property type="term" value="F:ATP binding"/>
    <property type="evidence" value="ECO:0007669"/>
    <property type="project" value="UniProtKB-KW"/>
</dbReference>
<dbReference type="InParanoid" id="A0A1X7SQF2"/>
<dbReference type="eggNOG" id="KOG2383">
    <property type="taxonomic scope" value="Eukaryota"/>
</dbReference>
<organism evidence="3">
    <name type="scientific">Amphimedon queenslandica</name>
    <name type="common">Sponge</name>
    <dbReference type="NCBI Taxonomy" id="400682"/>
    <lineage>
        <taxon>Eukaryota</taxon>
        <taxon>Metazoa</taxon>
        <taxon>Porifera</taxon>
        <taxon>Demospongiae</taxon>
        <taxon>Heteroscleromorpha</taxon>
        <taxon>Haplosclerida</taxon>
        <taxon>Niphatidae</taxon>
        <taxon>Amphimedon</taxon>
    </lineage>
</organism>
<name>A0A1X7SQF2_AMPQE</name>
<dbReference type="OrthoDB" id="548867at2759"/>
<proteinExistence type="predicted"/>
<dbReference type="GO" id="GO:0016887">
    <property type="term" value="F:ATP hydrolysis activity"/>
    <property type="evidence" value="ECO:0007669"/>
    <property type="project" value="InterPro"/>
</dbReference>
<sequence>MRTQGRRFITLIDTLYDHKVKLVCTAQGSPSKLFSNKIMTSDSDHTRQLMDDLQINQEDAVSYSIFTGEEELFAYDRTISRLYEMQSNEYIMNNNNNNN</sequence>
<keyword evidence="2" id="KW-0067">ATP-binding</keyword>
<reference evidence="3" key="1">
    <citation type="submission" date="2017-05" db="UniProtKB">
        <authorList>
            <consortium name="EnsemblMetazoa"/>
        </authorList>
    </citation>
    <scope>IDENTIFICATION</scope>
</reference>
<evidence type="ECO:0000256" key="1">
    <source>
        <dbReference type="ARBA" id="ARBA00022741"/>
    </source>
</evidence>
<evidence type="ECO:0000313" key="3">
    <source>
        <dbReference type="EnsemblMetazoa" id="Aqu2.1.04346_001"/>
    </source>
</evidence>
<evidence type="ECO:0000256" key="2">
    <source>
        <dbReference type="ARBA" id="ARBA00022840"/>
    </source>
</evidence>
<protein>
    <submittedName>
        <fullName evidence="3">Uncharacterized protein</fullName>
    </submittedName>
</protein>
<dbReference type="InterPro" id="IPR005654">
    <property type="entry name" value="ATPase_AFG1-like"/>
</dbReference>
<dbReference type="AlphaFoldDB" id="A0A1X7SQF2"/>
<dbReference type="PANTHER" id="PTHR12169:SF6">
    <property type="entry name" value="AFG1-LIKE ATPASE"/>
    <property type="match status" value="1"/>
</dbReference>
<dbReference type="GO" id="GO:0005739">
    <property type="term" value="C:mitochondrion"/>
    <property type="evidence" value="ECO:0007669"/>
    <property type="project" value="TreeGrafter"/>
</dbReference>
<dbReference type="PANTHER" id="PTHR12169">
    <property type="entry name" value="ATPASE N2B"/>
    <property type="match status" value="1"/>
</dbReference>
<keyword evidence="1" id="KW-0547">Nucleotide-binding</keyword>
<dbReference type="EnsemblMetazoa" id="Aqu2.1.04346_001">
    <property type="protein sequence ID" value="Aqu2.1.04346_001"/>
    <property type="gene ID" value="Aqu2.1.04346"/>
</dbReference>